<evidence type="ECO:0000256" key="6">
    <source>
        <dbReference type="ARBA" id="ARBA00023004"/>
    </source>
</evidence>
<gene>
    <name evidence="10" type="primary">CYP10</name>
    <name evidence="10" type="ORF">AWC38_SpisGene17310</name>
</gene>
<organism evidence="10 11">
    <name type="scientific">Stylophora pistillata</name>
    <name type="common">Smooth cauliflower coral</name>
    <dbReference type="NCBI Taxonomy" id="50429"/>
    <lineage>
        <taxon>Eukaryota</taxon>
        <taxon>Metazoa</taxon>
        <taxon>Cnidaria</taxon>
        <taxon>Anthozoa</taxon>
        <taxon>Hexacorallia</taxon>
        <taxon>Scleractinia</taxon>
        <taxon>Astrocoeniina</taxon>
        <taxon>Pocilloporidae</taxon>
        <taxon>Stylophora</taxon>
    </lineage>
</organism>
<evidence type="ECO:0000313" key="11">
    <source>
        <dbReference type="Proteomes" id="UP000225706"/>
    </source>
</evidence>
<keyword evidence="5 9" id="KW-0560">Oxidoreductase</keyword>
<evidence type="ECO:0000256" key="8">
    <source>
        <dbReference type="PIRSR" id="PIRSR602401-1"/>
    </source>
</evidence>
<evidence type="ECO:0000256" key="3">
    <source>
        <dbReference type="ARBA" id="ARBA00022617"/>
    </source>
</evidence>
<dbReference type="PROSITE" id="PS00086">
    <property type="entry name" value="CYTOCHROME_P450"/>
    <property type="match status" value="1"/>
</dbReference>
<dbReference type="PRINTS" id="PR00385">
    <property type="entry name" value="P450"/>
</dbReference>
<dbReference type="CDD" id="cd11054">
    <property type="entry name" value="CYP24A1-like"/>
    <property type="match status" value="1"/>
</dbReference>
<dbReference type="STRING" id="50429.A0A2B4RPR1"/>
<dbReference type="Gene3D" id="1.10.630.10">
    <property type="entry name" value="Cytochrome P450"/>
    <property type="match status" value="1"/>
</dbReference>
<keyword evidence="11" id="KW-1185">Reference proteome</keyword>
<dbReference type="GO" id="GO:0004497">
    <property type="term" value="F:monooxygenase activity"/>
    <property type="evidence" value="ECO:0007669"/>
    <property type="project" value="UniProtKB-KW"/>
</dbReference>
<dbReference type="PRINTS" id="PR00463">
    <property type="entry name" value="EP450I"/>
</dbReference>
<dbReference type="SUPFAM" id="SSF48264">
    <property type="entry name" value="Cytochrome P450"/>
    <property type="match status" value="1"/>
</dbReference>
<dbReference type="InterPro" id="IPR050479">
    <property type="entry name" value="CYP11_CYP27_families"/>
</dbReference>
<dbReference type="GO" id="GO:0005506">
    <property type="term" value="F:iron ion binding"/>
    <property type="evidence" value="ECO:0007669"/>
    <property type="project" value="InterPro"/>
</dbReference>
<dbReference type="Pfam" id="PF00067">
    <property type="entry name" value="p450"/>
    <property type="match status" value="1"/>
</dbReference>
<evidence type="ECO:0000256" key="1">
    <source>
        <dbReference type="ARBA" id="ARBA00001971"/>
    </source>
</evidence>
<reference evidence="11" key="1">
    <citation type="journal article" date="2017" name="bioRxiv">
        <title>Comparative analysis of the genomes of Stylophora pistillata and Acropora digitifera provides evidence for extensive differences between species of corals.</title>
        <authorList>
            <person name="Voolstra C.R."/>
            <person name="Li Y."/>
            <person name="Liew Y.J."/>
            <person name="Baumgarten S."/>
            <person name="Zoccola D."/>
            <person name="Flot J.-F."/>
            <person name="Tambutte S."/>
            <person name="Allemand D."/>
            <person name="Aranda M."/>
        </authorList>
    </citation>
    <scope>NUCLEOTIDE SEQUENCE [LARGE SCALE GENOMIC DNA]</scope>
</reference>
<evidence type="ECO:0000256" key="5">
    <source>
        <dbReference type="ARBA" id="ARBA00023002"/>
    </source>
</evidence>
<keyword evidence="4 8" id="KW-0479">Metal-binding</keyword>
<dbReference type="GO" id="GO:0016705">
    <property type="term" value="F:oxidoreductase activity, acting on paired donors, with incorporation or reduction of molecular oxygen"/>
    <property type="evidence" value="ECO:0007669"/>
    <property type="project" value="InterPro"/>
</dbReference>
<name>A0A2B4RPR1_STYPI</name>
<evidence type="ECO:0000256" key="7">
    <source>
        <dbReference type="ARBA" id="ARBA00023033"/>
    </source>
</evidence>
<dbReference type="EMBL" id="LSMT01000417">
    <property type="protein sequence ID" value="PFX18327.1"/>
    <property type="molecule type" value="Genomic_DNA"/>
</dbReference>
<keyword evidence="7 9" id="KW-0503">Monooxygenase</keyword>
<comment type="caution">
    <text evidence="10">The sequence shown here is derived from an EMBL/GenBank/DDBJ whole genome shotgun (WGS) entry which is preliminary data.</text>
</comment>
<feature type="binding site" description="axial binding residue" evidence="8">
    <location>
        <position position="328"/>
    </location>
    <ligand>
        <name>heme</name>
        <dbReference type="ChEBI" id="CHEBI:30413"/>
    </ligand>
    <ligandPart>
        <name>Fe</name>
        <dbReference type="ChEBI" id="CHEBI:18248"/>
    </ligandPart>
</feature>
<keyword evidence="3 8" id="KW-0349">Heme</keyword>
<dbReference type="AlphaFoldDB" id="A0A2B4RPR1"/>
<evidence type="ECO:0000256" key="4">
    <source>
        <dbReference type="ARBA" id="ARBA00022723"/>
    </source>
</evidence>
<proteinExistence type="inferred from homology"/>
<comment type="cofactor">
    <cofactor evidence="1 8">
        <name>heme</name>
        <dbReference type="ChEBI" id="CHEBI:30413"/>
    </cofactor>
</comment>
<accession>A0A2B4RPR1</accession>
<dbReference type="InterPro" id="IPR017972">
    <property type="entry name" value="Cyt_P450_CS"/>
</dbReference>
<dbReference type="PANTHER" id="PTHR24279">
    <property type="entry name" value="CYTOCHROME P450"/>
    <property type="match status" value="1"/>
</dbReference>
<dbReference type="InterPro" id="IPR036396">
    <property type="entry name" value="Cyt_P450_sf"/>
</dbReference>
<comment type="similarity">
    <text evidence="2 9">Belongs to the cytochrome P450 family.</text>
</comment>
<evidence type="ECO:0000256" key="9">
    <source>
        <dbReference type="RuleBase" id="RU000461"/>
    </source>
</evidence>
<dbReference type="OrthoDB" id="10258113at2759"/>
<dbReference type="InterPro" id="IPR002401">
    <property type="entry name" value="Cyt_P450_E_grp-I"/>
</dbReference>
<protein>
    <submittedName>
        <fullName evidence="10">Cytochrome P450 10</fullName>
    </submittedName>
</protein>
<dbReference type="InterPro" id="IPR001128">
    <property type="entry name" value="Cyt_P450"/>
</dbReference>
<keyword evidence="6 8" id="KW-0408">Iron</keyword>
<dbReference type="Proteomes" id="UP000225706">
    <property type="component" value="Unassembled WGS sequence"/>
</dbReference>
<evidence type="ECO:0000256" key="2">
    <source>
        <dbReference type="ARBA" id="ARBA00010617"/>
    </source>
</evidence>
<dbReference type="PANTHER" id="PTHR24279:SF120">
    <property type="entry name" value="CYTOCHROME P450"/>
    <property type="match status" value="1"/>
</dbReference>
<sequence length="380" mass="43332">MAVLDGEEWSRVRKALASKMLRPKDIRDNLEKFNGVTKDAIEHMVSVRGADDEIPNLEEELAKWATESVGTMAFDLRVGLYDDPPNNETVRMVKATQDSFALLGKINRGWEGFLVPYVTTPTYIKYCKIQDIALEIGQSIIDRKFVEIKKMADDGEGFSQDQAVSLLTYLITKGELTRQEINVQSIGMFKAGVETTATGLLWLLYDLARNPREQENVYEEVTSLIGPHGDFTPESFAKLHYVKACVKESLRMHPGSFRWLRVLTQDVVLSGYHVPSGTAVMYSNYLAGISEELFKFPLEFRPERWLNEDLGKIHPFATLPFGVGPRMCIGRRIAEAEMYLLATKLVQRFVLEYHEEPVEPTFRLMTVPDRPIRIKFIDRA</sequence>
<evidence type="ECO:0000313" key="10">
    <source>
        <dbReference type="EMBL" id="PFX18327.1"/>
    </source>
</evidence>
<dbReference type="GO" id="GO:0020037">
    <property type="term" value="F:heme binding"/>
    <property type="evidence" value="ECO:0007669"/>
    <property type="project" value="InterPro"/>
</dbReference>